<keyword evidence="3" id="KW-1185">Reference proteome</keyword>
<gene>
    <name evidence="2" type="ORF">ACG02S_17780</name>
</gene>
<protein>
    <submittedName>
        <fullName evidence="2">Glycosyltransferase family 4 protein</fullName>
    </submittedName>
</protein>
<dbReference type="CDD" id="cd03794">
    <property type="entry name" value="GT4_WbuB-like"/>
    <property type="match status" value="1"/>
</dbReference>
<dbReference type="Gene3D" id="3.40.50.2000">
    <property type="entry name" value="Glycogen Phosphorylase B"/>
    <property type="match status" value="2"/>
</dbReference>
<reference evidence="2 3" key="1">
    <citation type="submission" date="2024-09" db="EMBL/GenBank/DDBJ databases">
        <title>Novel species of the genus Pelomonas and Roseateles isolated from streams.</title>
        <authorList>
            <person name="Lu H."/>
        </authorList>
    </citation>
    <scope>NUCLEOTIDE SEQUENCE [LARGE SCALE GENOMIC DNA]</scope>
    <source>
        <strain evidence="2 3">DC23W</strain>
    </source>
</reference>
<dbReference type="Pfam" id="PF13579">
    <property type="entry name" value="Glyco_trans_4_4"/>
    <property type="match status" value="1"/>
</dbReference>
<dbReference type="InterPro" id="IPR028098">
    <property type="entry name" value="Glyco_trans_4-like_N"/>
</dbReference>
<feature type="domain" description="Glycosyltransferase subfamily 4-like N-terminal" evidence="1">
    <location>
        <begin position="16"/>
        <end position="199"/>
    </location>
</feature>
<comment type="caution">
    <text evidence="2">The sequence shown here is derived from an EMBL/GenBank/DDBJ whole genome shotgun (WGS) entry which is preliminary data.</text>
</comment>
<dbReference type="EMBL" id="JBIGHY010000006">
    <property type="protein sequence ID" value="MFG6415747.1"/>
    <property type="molecule type" value="Genomic_DNA"/>
</dbReference>
<dbReference type="SUPFAM" id="SSF53756">
    <property type="entry name" value="UDP-Glycosyltransferase/glycogen phosphorylase"/>
    <property type="match status" value="1"/>
</dbReference>
<dbReference type="Pfam" id="PF13692">
    <property type="entry name" value="Glyco_trans_1_4"/>
    <property type="match status" value="1"/>
</dbReference>
<dbReference type="RefSeq" id="WP_394471812.1">
    <property type="nucleotide sequence ID" value="NZ_JBIGHY010000006.1"/>
</dbReference>
<accession>A0ABW7EQM8</accession>
<organism evidence="2 3">
    <name type="scientific">Pelomonas dachongensis</name>
    <dbReference type="NCBI Taxonomy" id="3299029"/>
    <lineage>
        <taxon>Bacteria</taxon>
        <taxon>Pseudomonadati</taxon>
        <taxon>Pseudomonadota</taxon>
        <taxon>Betaproteobacteria</taxon>
        <taxon>Burkholderiales</taxon>
        <taxon>Sphaerotilaceae</taxon>
        <taxon>Roseateles</taxon>
    </lineage>
</organism>
<evidence type="ECO:0000259" key="1">
    <source>
        <dbReference type="Pfam" id="PF13579"/>
    </source>
</evidence>
<dbReference type="Proteomes" id="UP001606300">
    <property type="component" value="Unassembled WGS sequence"/>
</dbReference>
<evidence type="ECO:0000313" key="2">
    <source>
        <dbReference type="EMBL" id="MFG6415747.1"/>
    </source>
</evidence>
<name>A0ABW7EQM8_9BURK</name>
<evidence type="ECO:0000313" key="3">
    <source>
        <dbReference type="Proteomes" id="UP001606300"/>
    </source>
</evidence>
<sequence length="417" mass="45731">MKVLIVSHYFWPESFRINDMAAELVAQGCEVTVLTGQPNYPDGDIFPGYRALSIRRERHPAGFDVVRVPSHPRRRGNASNLARNYLASIVNMAVLGPYLLRGRRYDVVFVYATSPVLHALSAHVVATIQRAKLVTWVQDLWPESLEVTGFVRNPQVLGAVRRLVSWIYRRNDLLLAQSEAFARTIRAMAGDTPVKYYPNPGEAAFSAPPDRSQPPALTLKPGFNVVFAGNLGTVQSLDTVIDAAELLRNRPGLRFVLVGSGSRLEWLKEQVAARRLENVELPGRFPVTAMPALFEQASALMVSLVPSPIMDQTIPSKVQAYLAAGRPVIASLNGEGARVIEEAGAGIACRAGDAAALAQAVLDLADMPADRRQVLGDAARRFYDNHFEPAMLSRRLIGMFEELTRAAPLSAATRLKD</sequence>
<dbReference type="PANTHER" id="PTHR12526">
    <property type="entry name" value="GLYCOSYLTRANSFERASE"/>
    <property type="match status" value="1"/>
</dbReference>
<proteinExistence type="predicted"/>